<sequence>MIDIELRRFEREDFARLISWVTSADLIQKWAPLVFSYPLNESQLAQYIQTAEGDKPNRKIFKAVDNKNNAVVGHIELDRIDLKNRSALPAFWWENLP</sequence>
<dbReference type="AlphaFoldDB" id="A0AAV3X5S8"/>
<evidence type="ECO:0000313" key="3">
    <source>
        <dbReference type="Proteomes" id="UP001050975"/>
    </source>
</evidence>
<dbReference type="InterPro" id="IPR016181">
    <property type="entry name" value="Acyl_CoA_acyltransferase"/>
</dbReference>
<dbReference type="GO" id="GO:0016747">
    <property type="term" value="F:acyltransferase activity, transferring groups other than amino-acyl groups"/>
    <property type="evidence" value="ECO:0007669"/>
    <property type="project" value="InterPro"/>
</dbReference>
<protein>
    <recommendedName>
        <fullName evidence="1">N-acetyltransferase domain-containing protein</fullName>
    </recommendedName>
</protein>
<dbReference type="Gene3D" id="3.40.630.30">
    <property type="match status" value="1"/>
</dbReference>
<evidence type="ECO:0000313" key="2">
    <source>
        <dbReference type="EMBL" id="GET35557.1"/>
    </source>
</evidence>
<gene>
    <name evidence="2" type="ORF">MiSe_02990</name>
</gene>
<proteinExistence type="predicted"/>
<dbReference type="InterPro" id="IPR000182">
    <property type="entry name" value="GNAT_dom"/>
</dbReference>
<dbReference type="Pfam" id="PF13302">
    <property type="entry name" value="Acetyltransf_3"/>
    <property type="match status" value="1"/>
</dbReference>
<name>A0AAV3X5S8_9CYAN</name>
<evidence type="ECO:0000259" key="1">
    <source>
        <dbReference type="Pfam" id="PF13302"/>
    </source>
</evidence>
<feature type="domain" description="N-acetyltransferase" evidence="1">
    <location>
        <begin position="4"/>
        <end position="86"/>
    </location>
</feature>
<dbReference type="EMBL" id="BLAY01000002">
    <property type="protein sequence ID" value="GET35557.1"/>
    <property type="molecule type" value="Genomic_DNA"/>
</dbReference>
<accession>A0AAV3X5S8</accession>
<dbReference type="RefSeq" id="WP_226573288.1">
    <property type="nucleotide sequence ID" value="NZ_BLAY01000002.1"/>
</dbReference>
<organism evidence="2 3">
    <name type="scientific">Microseira wollei NIES-4236</name>
    <dbReference type="NCBI Taxonomy" id="2530354"/>
    <lineage>
        <taxon>Bacteria</taxon>
        <taxon>Bacillati</taxon>
        <taxon>Cyanobacteriota</taxon>
        <taxon>Cyanophyceae</taxon>
        <taxon>Oscillatoriophycideae</taxon>
        <taxon>Aerosakkonematales</taxon>
        <taxon>Aerosakkonemataceae</taxon>
        <taxon>Microseira</taxon>
    </lineage>
</organism>
<dbReference type="SUPFAM" id="SSF55729">
    <property type="entry name" value="Acyl-CoA N-acyltransferases (Nat)"/>
    <property type="match status" value="1"/>
</dbReference>
<reference evidence="2" key="1">
    <citation type="submission" date="2019-10" db="EMBL/GenBank/DDBJ databases">
        <title>Draft genome sequece of Microseira wollei NIES-4236.</title>
        <authorList>
            <person name="Yamaguchi H."/>
            <person name="Suzuki S."/>
            <person name="Kawachi M."/>
        </authorList>
    </citation>
    <scope>NUCLEOTIDE SEQUENCE</scope>
    <source>
        <strain evidence="2">NIES-4236</strain>
    </source>
</reference>
<keyword evidence="3" id="KW-1185">Reference proteome</keyword>
<comment type="caution">
    <text evidence="2">The sequence shown here is derived from an EMBL/GenBank/DDBJ whole genome shotgun (WGS) entry which is preliminary data.</text>
</comment>
<dbReference type="Proteomes" id="UP001050975">
    <property type="component" value="Unassembled WGS sequence"/>
</dbReference>